<evidence type="ECO:0000313" key="4">
    <source>
        <dbReference type="WBParaSite" id="L893_g29824.t1"/>
    </source>
</evidence>
<dbReference type="InterPro" id="IPR013098">
    <property type="entry name" value="Ig_I-set"/>
</dbReference>
<feature type="signal peptide" evidence="1">
    <location>
        <begin position="1"/>
        <end position="19"/>
    </location>
</feature>
<dbReference type="AlphaFoldDB" id="A0A1I7ZU35"/>
<evidence type="ECO:0000259" key="2">
    <source>
        <dbReference type="PROSITE" id="PS50835"/>
    </source>
</evidence>
<accession>A0A1I7ZU35</accession>
<dbReference type="Pfam" id="PF07679">
    <property type="entry name" value="I-set"/>
    <property type="match status" value="1"/>
</dbReference>
<dbReference type="SUPFAM" id="SSF48726">
    <property type="entry name" value="Immunoglobulin"/>
    <property type="match status" value="2"/>
</dbReference>
<dbReference type="WBParaSite" id="L893_g29824.t1">
    <property type="protein sequence ID" value="L893_g29824.t1"/>
    <property type="gene ID" value="L893_g29824"/>
</dbReference>
<evidence type="ECO:0000313" key="3">
    <source>
        <dbReference type="Proteomes" id="UP000095287"/>
    </source>
</evidence>
<name>A0A1I7ZU35_9BILA</name>
<dbReference type="CDD" id="cd00096">
    <property type="entry name" value="Ig"/>
    <property type="match status" value="1"/>
</dbReference>
<sequence length="242" mass="26299">MLNTVSILLLSVLFAVCQGWSVSVDPRSEDARIIDVGAPFAVICRLNGIDPNQERPGLVWTKVNGDIFHTGHVNVQRLDANALSMFVGNGAHEDDGVYECHASYQGMTKSASVELRYRENLAFVENSTSSVVSVVGNAARLSCRVVGANAENLMVMWQKDIVALTENANKEYIFADNGQTIYIPNVVVARDRGTFVCRVLNVRTGETIAKSFELGFAKAPQHVEPTCTSVCNAVCDILTTGE</sequence>
<feature type="domain" description="Ig-like" evidence="2">
    <location>
        <begin position="26"/>
        <end position="114"/>
    </location>
</feature>
<keyword evidence="1" id="KW-0732">Signal</keyword>
<dbReference type="Gene3D" id="2.60.40.10">
    <property type="entry name" value="Immunoglobulins"/>
    <property type="match status" value="2"/>
</dbReference>
<dbReference type="InterPro" id="IPR003599">
    <property type="entry name" value="Ig_sub"/>
</dbReference>
<keyword evidence="3" id="KW-1185">Reference proteome</keyword>
<dbReference type="InterPro" id="IPR013783">
    <property type="entry name" value="Ig-like_fold"/>
</dbReference>
<dbReference type="PROSITE" id="PS50835">
    <property type="entry name" value="IG_LIKE"/>
    <property type="match status" value="2"/>
</dbReference>
<organism evidence="3 4">
    <name type="scientific">Steinernema glaseri</name>
    <dbReference type="NCBI Taxonomy" id="37863"/>
    <lineage>
        <taxon>Eukaryota</taxon>
        <taxon>Metazoa</taxon>
        <taxon>Ecdysozoa</taxon>
        <taxon>Nematoda</taxon>
        <taxon>Chromadorea</taxon>
        <taxon>Rhabditida</taxon>
        <taxon>Tylenchina</taxon>
        <taxon>Panagrolaimomorpha</taxon>
        <taxon>Strongyloidoidea</taxon>
        <taxon>Steinernematidae</taxon>
        <taxon>Steinernema</taxon>
    </lineage>
</organism>
<dbReference type="InterPro" id="IPR036179">
    <property type="entry name" value="Ig-like_dom_sf"/>
</dbReference>
<feature type="domain" description="Ig-like" evidence="2">
    <location>
        <begin position="136"/>
        <end position="213"/>
    </location>
</feature>
<protein>
    <submittedName>
        <fullName evidence="4">Ig-like domain-containing protein</fullName>
    </submittedName>
</protein>
<dbReference type="SMART" id="SM00409">
    <property type="entry name" value="IG"/>
    <property type="match status" value="2"/>
</dbReference>
<dbReference type="Proteomes" id="UP000095287">
    <property type="component" value="Unplaced"/>
</dbReference>
<dbReference type="InterPro" id="IPR007110">
    <property type="entry name" value="Ig-like_dom"/>
</dbReference>
<feature type="chain" id="PRO_5009313937" evidence="1">
    <location>
        <begin position="20"/>
        <end position="242"/>
    </location>
</feature>
<evidence type="ECO:0000256" key="1">
    <source>
        <dbReference type="SAM" id="SignalP"/>
    </source>
</evidence>
<proteinExistence type="predicted"/>
<reference evidence="4" key="1">
    <citation type="submission" date="2016-11" db="UniProtKB">
        <authorList>
            <consortium name="WormBaseParasite"/>
        </authorList>
    </citation>
    <scope>IDENTIFICATION</scope>
</reference>